<comment type="caution">
    <text evidence="11">The sequence shown here is derived from an EMBL/GenBank/DDBJ whole genome shotgun (WGS) entry which is preliminary data.</text>
</comment>
<dbReference type="Gene3D" id="3.10.20.90">
    <property type="entry name" value="Phosphatidylinositol 3-kinase Catalytic Subunit, Chain A, domain 1"/>
    <property type="match status" value="1"/>
</dbReference>
<dbReference type="InterPro" id="IPR014891">
    <property type="entry name" value="DWNN_domain"/>
</dbReference>
<feature type="region of interest" description="Disordered" evidence="7">
    <location>
        <begin position="649"/>
        <end position="799"/>
    </location>
</feature>
<name>A0A834Z807_TETSI</name>
<dbReference type="GO" id="GO:0008270">
    <property type="term" value="F:zinc ion binding"/>
    <property type="evidence" value="ECO:0007669"/>
    <property type="project" value="UniProtKB-KW"/>
</dbReference>
<dbReference type="SMART" id="SM01180">
    <property type="entry name" value="DWNN"/>
    <property type="match status" value="1"/>
</dbReference>
<dbReference type="SMART" id="SM00184">
    <property type="entry name" value="RING"/>
    <property type="match status" value="1"/>
</dbReference>
<feature type="domain" description="RING-type" evidence="8">
    <location>
        <begin position="228"/>
        <end position="267"/>
    </location>
</feature>
<comment type="subcellular location">
    <subcellularLocation>
        <location evidence="1">Nucleus</location>
    </subcellularLocation>
</comment>
<dbReference type="PANTHER" id="PTHR15439:SF11">
    <property type="entry name" value="E3 UBIQUITIN LIGASE PQT3-LIKE ISOFORM X1"/>
    <property type="match status" value="1"/>
</dbReference>
<dbReference type="PROSITE" id="PS51282">
    <property type="entry name" value="DWNN"/>
    <property type="match status" value="1"/>
</dbReference>
<dbReference type="GO" id="GO:0005634">
    <property type="term" value="C:nucleus"/>
    <property type="evidence" value="ECO:0007669"/>
    <property type="project" value="UniProtKB-SubCell"/>
</dbReference>
<protein>
    <submittedName>
        <fullName evidence="11">Uncharacterized protein</fullName>
    </submittedName>
</protein>
<dbReference type="Gene3D" id="3.30.40.10">
    <property type="entry name" value="Zinc/RING finger domain, C3HC4 (zinc finger)"/>
    <property type="match status" value="1"/>
</dbReference>
<dbReference type="InterPro" id="IPR001841">
    <property type="entry name" value="Znf_RING"/>
</dbReference>
<dbReference type="GO" id="GO:0016567">
    <property type="term" value="P:protein ubiquitination"/>
    <property type="evidence" value="ECO:0007669"/>
    <property type="project" value="InterPro"/>
</dbReference>
<keyword evidence="5" id="KW-0539">Nucleus</keyword>
<evidence type="ECO:0000259" key="10">
    <source>
        <dbReference type="PROSITE" id="PS51282"/>
    </source>
</evidence>
<dbReference type="InterPro" id="IPR013083">
    <property type="entry name" value="Znf_RING/FYVE/PHD"/>
</dbReference>
<evidence type="ECO:0000259" key="8">
    <source>
        <dbReference type="PROSITE" id="PS50089"/>
    </source>
</evidence>
<dbReference type="SUPFAM" id="SSF57756">
    <property type="entry name" value="Retrovirus zinc finger-like domains"/>
    <property type="match status" value="1"/>
</dbReference>
<evidence type="ECO:0000259" key="9">
    <source>
        <dbReference type="PROSITE" id="PS50158"/>
    </source>
</evidence>
<evidence type="ECO:0000256" key="4">
    <source>
        <dbReference type="ARBA" id="ARBA00022833"/>
    </source>
</evidence>
<feature type="compositionally biased region" description="Basic residues" evidence="7">
    <location>
        <begin position="705"/>
        <end position="719"/>
    </location>
</feature>
<dbReference type="InterPro" id="IPR001878">
    <property type="entry name" value="Znf_CCHC"/>
</dbReference>
<feature type="compositionally biased region" description="Basic and acidic residues" evidence="7">
    <location>
        <begin position="684"/>
        <end position="694"/>
    </location>
</feature>
<evidence type="ECO:0000256" key="6">
    <source>
        <dbReference type="PROSITE-ProRule" id="PRU00047"/>
    </source>
</evidence>
<evidence type="ECO:0000256" key="5">
    <source>
        <dbReference type="ARBA" id="ARBA00023242"/>
    </source>
</evidence>
<dbReference type="GO" id="GO:0061630">
    <property type="term" value="F:ubiquitin protein ligase activity"/>
    <property type="evidence" value="ECO:0007669"/>
    <property type="project" value="InterPro"/>
</dbReference>
<dbReference type="PROSITE" id="PS00518">
    <property type="entry name" value="ZF_RING_1"/>
    <property type="match status" value="1"/>
</dbReference>
<keyword evidence="4" id="KW-0862">Zinc</keyword>
<dbReference type="GO" id="GO:0006511">
    <property type="term" value="P:ubiquitin-dependent protein catabolic process"/>
    <property type="evidence" value="ECO:0007669"/>
    <property type="project" value="TreeGrafter"/>
</dbReference>
<dbReference type="PROSITE" id="PS50089">
    <property type="entry name" value="ZF_RING_2"/>
    <property type="match status" value="1"/>
</dbReference>
<dbReference type="InterPro" id="IPR036875">
    <property type="entry name" value="Znf_CCHC_sf"/>
</dbReference>
<feature type="domain" description="DWNN" evidence="10">
    <location>
        <begin position="3"/>
        <end position="77"/>
    </location>
</feature>
<evidence type="ECO:0000256" key="3">
    <source>
        <dbReference type="ARBA" id="ARBA00022771"/>
    </source>
</evidence>
<feature type="region of interest" description="Disordered" evidence="7">
    <location>
        <begin position="594"/>
        <end position="615"/>
    </location>
</feature>
<dbReference type="AlphaFoldDB" id="A0A834Z807"/>
<keyword evidence="2" id="KW-0479">Metal-binding</keyword>
<dbReference type="Gene3D" id="4.10.60.10">
    <property type="entry name" value="Zinc finger, CCHC-type"/>
    <property type="match status" value="1"/>
</dbReference>
<evidence type="ECO:0000256" key="1">
    <source>
        <dbReference type="ARBA" id="ARBA00004123"/>
    </source>
</evidence>
<reference evidence="11 12" key="1">
    <citation type="submission" date="2020-04" db="EMBL/GenBank/DDBJ databases">
        <title>Plant Genome Project.</title>
        <authorList>
            <person name="Zhang R.-G."/>
        </authorList>
    </citation>
    <scope>NUCLEOTIDE SEQUENCE [LARGE SCALE GENOMIC DNA]</scope>
    <source>
        <strain evidence="11">YNK0</strain>
        <tissue evidence="11">Leaf</tissue>
    </source>
</reference>
<keyword evidence="12" id="KW-1185">Reference proteome</keyword>
<evidence type="ECO:0000256" key="7">
    <source>
        <dbReference type="SAM" id="MobiDB-lite"/>
    </source>
</evidence>
<dbReference type="GO" id="GO:0006397">
    <property type="term" value="P:mRNA processing"/>
    <property type="evidence" value="ECO:0007669"/>
    <property type="project" value="InterPro"/>
</dbReference>
<dbReference type="PROSITE" id="PS50158">
    <property type="entry name" value="ZF_CCHC"/>
    <property type="match status" value="1"/>
</dbReference>
<dbReference type="OrthoDB" id="106784at2759"/>
<feature type="domain" description="CCHC-type" evidence="9">
    <location>
        <begin position="469"/>
        <end position="483"/>
    </location>
</feature>
<sequence length="835" mass="93961">MAVRFKFRSSVHFDSVDIEGRPSISVRDLRSKIVAHKNLKICQDFDLVISDSHTGEEYDDENFLVPSGSSVILKRVPAGSAPSALPHFDSVEKFGIKHSNVIDTIRSSPSANLDIDNFDDFGIDLCPVPDAALSDSDPEVDKMNCIISEKAENAVPRCTKPPILRYQNLEPSDLSEAIPRGSIHYGIEGNTLQTKLKSKMEAHKKLHEVVNASPPAMQTFDLPSELRCPLCNMIFNDAVMIPCCQHSFCDKCIRLVLVEKTRCPKCSSTKCRLEDLLPNVSLRQAIEHFLESQILISASDDFLPKYAPDGESGIHVKDISCALSVLQREPELPHSPSTTGKGSNQVMTESAYESLIRNNTSTGGTGSRIIHLGAGKSWQLAPLSPNIQQINGELDGATRPVNFKSGPESLKSVADFQGESQSLKLQQTLMQNEGATSTSKKKKGLWVETAGGDKSFTGTSRHRKGDRTCYMCGSPDHFIRDCPAASSSYPMLQTGDTVFPGSMPAYGPPYWHGAPLTPLRPLANIYGTPGMMPFDTRMIPVTPFAVPSYMQSMYGGFPVPCGLRMGGLAPPMLTGAERPLSYAEFMELQNSQHRSKLLNEHQQREQSPNGDDLDECYRCNEPERRSQYCKPRLDRENCERYSEDTDIHRLRRKRPRDKQPDEGIHSVDWRHDKGCHSAVAGRDQGPDHSERSGSEVEDMSESSYRHCKERHKHYQRSSMKHSERRGQCGSDSSRRSHHGAPKETDSKRKMADYDAKRQSRKHHSHSESSLEPRSSGDRKRQRKEKELCHSSRHSRHKVKSTDYLLSYDRWEMVDGLDEDHREDYHHHHHKRKRIH</sequence>
<keyword evidence="3 6" id="KW-0863">Zinc-finger</keyword>
<evidence type="ECO:0000313" key="11">
    <source>
        <dbReference type="EMBL" id="KAF8401070.1"/>
    </source>
</evidence>
<organism evidence="11 12">
    <name type="scientific">Tetracentron sinense</name>
    <name type="common">Spur-leaf</name>
    <dbReference type="NCBI Taxonomy" id="13715"/>
    <lineage>
        <taxon>Eukaryota</taxon>
        <taxon>Viridiplantae</taxon>
        <taxon>Streptophyta</taxon>
        <taxon>Embryophyta</taxon>
        <taxon>Tracheophyta</taxon>
        <taxon>Spermatophyta</taxon>
        <taxon>Magnoliopsida</taxon>
        <taxon>Trochodendrales</taxon>
        <taxon>Trochodendraceae</taxon>
        <taxon>Tetracentron</taxon>
    </lineage>
</organism>
<dbReference type="SUPFAM" id="SSF57850">
    <property type="entry name" value="RING/U-box"/>
    <property type="match status" value="1"/>
</dbReference>
<accession>A0A834Z807</accession>
<dbReference type="InterPro" id="IPR033489">
    <property type="entry name" value="RBBP6"/>
</dbReference>
<gene>
    <name evidence="11" type="ORF">HHK36_014373</name>
</gene>
<evidence type="ECO:0000256" key="2">
    <source>
        <dbReference type="ARBA" id="ARBA00022723"/>
    </source>
</evidence>
<dbReference type="CDD" id="cd16620">
    <property type="entry name" value="vRING-HC-C4C4_RBBP6"/>
    <property type="match status" value="1"/>
</dbReference>
<feature type="compositionally biased region" description="Basic and acidic residues" evidence="7">
    <location>
        <begin position="765"/>
        <end position="789"/>
    </location>
</feature>
<feature type="compositionally biased region" description="Basic and acidic residues" evidence="7">
    <location>
        <begin position="657"/>
        <end position="675"/>
    </location>
</feature>
<dbReference type="Proteomes" id="UP000655225">
    <property type="component" value="Unassembled WGS sequence"/>
</dbReference>
<proteinExistence type="predicted"/>
<dbReference type="Pfam" id="PF13923">
    <property type="entry name" value="zf-C3HC4_2"/>
    <property type="match status" value="1"/>
</dbReference>
<dbReference type="Pfam" id="PF08783">
    <property type="entry name" value="DWNN"/>
    <property type="match status" value="1"/>
</dbReference>
<dbReference type="GO" id="GO:0003676">
    <property type="term" value="F:nucleic acid binding"/>
    <property type="evidence" value="ECO:0007669"/>
    <property type="project" value="InterPro"/>
</dbReference>
<dbReference type="EMBL" id="JABCRI010000009">
    <property type="protein sequence ID" value="KAF8401070.1"/>
    <property type="molecule type" value="Genomic_DNA"/>
</dbReference>
<evidence type="ECO:0000313" key="12">
    <source>
        <dbReference type="Proteomes" id="UP000655225"/>
    </source>
</evidence>
<dbReference type="InterPro" id="IPR017907">
    <property type="entry name" value="Znf_RING_CS"/>
</dbReference>
<feature type="compositionally biased region" description="Basic and acidic residues" evidence="7">
    <location>
        <begin position="740"/>
        <end position="757"/>
    </location>
</feature>
<dbReference type="Pfam" id="PF00098">
    <property type="entry name" value="zf-CCHC"/>
    <property type="match status" value="1"/>
</dbReference>
<dbReference type="PANTHER" id="PTHR15439">
    <property type="entry name" value="RETINOBLASTOMA-BINDING PROTEIN 6"/>
    <property type="match status" value="1"/>
</dbReference>
<dbReference type="OMA" id="LSHDRWQ"/>
<dbReference type="SMART" id="SM00343">
    <property type="entry name" value="ZnF_C2HC"/>
    <property type="match status" value="2"/>
</dbReference>